<name>A0AAW6LWV9_RHOSG</name>
<dbReference type="AlphaFoldDB" id="A0AAW6LWV9"/>
<comment type="caution">
    <text evidence="1">The sequence shown here is derived from an EMBL/GenBank/DDBJ whole genome shotgun (WGS) entry which is preliminary data.</text>
</comment>
<gene>
    <name evidence="1" type="ORF">PXH69_33395</name>
</gene>
<accession>A0AAW6LWV9</accession>
<organism evidence="1 2">
    <name type="scientific">Rhodococcus qingshengii</name>
    <dbReference type="NCBI Taxonomy" id="334542"/>
    <lineage>
        <taxon>Bacteria</taxon>
        <taxon>Bacillati</taxon>
        <taxon>Actinomycetota</taxon>
        <taxon>Actinomycetes</taxon>
        <taxon>Mycobacteriales</taxon>
        <taxon>Nocardiaceae</taxon>
        <taxon>Rhodococcus</taxon>
        <taxon>Rhodococcus erythropolis group</taxon>
    </lineage>
</organism>
<dbReference type="Pfam" id="PF08962">
    <property type="entry name" value="Rv2632c-like"/>
    <property type="match status" value="1"/>
</dbReference>
<reference evidence="1" key="1">
    <citation type="submission" date="2023-02" db="EMBL/GenBank/DDBJ databases">
        <title>A novel hydrolase synthesized by Rhodococcus erythropolis HQ is responsible for the detoxification of Zearalenone.</title>
        <authorList>
            <person name="Hu J."/>
            <person name="Xu J."/>
        </authorList>
    </citation>
    <scope>NUCLEOTIDE SEQUENCE</scope>
    <source>
        <strain evidence="1">HQ</strain>
    </source>
</reference>
<dbReference type="Gene3D" id="3.30.160.240">
    <property type="entry name" value="Rv1738"/>
    <property type="match status" value="1"/>
</dbReference>
<dbReference type="InterPro" id="IPR038070">
    <property type="entry name" value="Rv2632c-like_sf"/>
</dbReference>
<dbReference type="Proteomes" id="UP001217325">
    <property type="component" value="Unassembled WGS sequence"/>
</dbReference>
<evidence type="ECO:0000313" key="2">
    <source>
        <dbReference type="Proteomes" id="UP001217325"/>
    </source>
</evidence>
<protein>
    <submittedName>
        <fullName evidence="1">DUF1876 domain-containing protein</fullName>
    </submittedName>
</protein>
<evidence type="ECO:0000313" key="1">
    <source>
        <dbReference type="EMBL" id="MDE8649870.1"/>
    </source>
</evidence>
<proteinExistence type="predicted"/>
<dbReference type="SUPFAM" id="SSF143212">
    <property type="entry name" value="Rv2632c-like"/>
    <property type="match status" value="1"/>
</dbReference>
<dbReference type="EMBL" id="JARDXE010000034">
    <property type="protein sequence ID" value="MDE8649870.1"/>
    <property type="molecule type" value="Genomic_DNA"/>
</dbReference>
<sequence length="94" mass="10356">MIVNEKHWTVDITIDEHTAEEGNRTRAIARLRSRDDTHIVGSGFARCNPSDHDVPEIGDELAVARALSHLARQLIEATAADLESVTHEPAHLNA</sequence>
<dbReference type="InterPro" id="IPR015057">
    <property type="entry name" value="Rv2632c-like"/>
</dbReference>